<dbReference type="InterPro" id="IPR009057">
    <property type="entry name" value="Homeodomain-like_sf"/>
</dbReference>
<dbReference type="Gene3D" id="1.10.357.10">
    <property type="entry name" value="Tetracycline Repressor, domain 2"/>
    <property type="match status" value="1"/>
</dbReference>
<feature type="DNA-binding region" description="H-T-H motif" evidence="4">
    <location>
        <begin position="36"/>
        <end position="55"/>
    </location>
</feature>
<protein>
    <submittedName>
        <fullName evidence="6">TetR family transcriptional regulator</fullName>
    </submittedName>
</protein>
<proteinExistence type="predicted"/>
<dbReference type="GO" id="GO:0003700">
    <property type="term" value="F:DNA-binding transcription factor activity"/>
    <property type="evidence" value="ECO:0007669"/>
    <property type="project" value="TreeGrafter"/>
</dbReference>
<dbReference type="SUPFAM" id="SSF46689">
    <property type="entry name" value="Homeodomain-like"/>
    <property type="match status" value="1"/>
</dbReference>
<evidence type="ECO:0000256" key="3">
    <source>
        <dbReference type="ARBA" id="ARBA00023163"/>
    </source>
</evidence>
<evidence type="ECO:0000259" key="5">
    <source>
        <dbReference type="PROSITE" id="PS50977"/>
    </source>
</evidence>
<dbReference type="Pfam" id="PF17754">
    <property type="entry name" value="TetR_C_14"/>
    <property type="match status" value="1"/>
</dbReference>
<evidence type="ECO:0000256" key="4">
    <source>
        <dbReference type="PROSITE-ProRule" id="PRU00335"/>
    </source>
</evidence>
<dbReference type="GO" id="GO:0000976">
    <property type="term" value="F:transcription cis-regulatory region binding"/>
    <property type="evidence" value="ECO:0007669"/>
    <property type="project" value="TreeGrafter"/>
</dbReference>
<dbReference type="Proteomes" id="UP000091914">
    <property type="component" value="Unassembled WGS sequence"/>
</dbReference>
<organism evidence="6 7">
    <name type="scientific">Mycobacterium colombiense</name>
    <dbReference type="NCBI Taxonomy" id="339268"/>
    <lineage>
        <taxon>Bacteria</taxon>
        <taxon>Bacillati</taxon>
        <taxon>Actinomycetota</taxon>
        <taxon>Actinomycetes</taxon>
        <taxon>Mycobacteriales</taxon>
        <taxon>Mycobacteriaceae</taxon>
        <taxon>Mycobacterium</taxon>
        <taxon>Mycobacterium avium complex (MAC)</taxon>
    </lineage>
</organism>
<dbReference type="Pfam" id="PF00440">
    <property type="entry name" value="TetR_N"/>
    <property type="match status" value="1"/>
</dbReference>
<dbReference type="OrthoDB" id="4143918at2"/>
<dbReference type="PANTHER" id="PTHR30055">
    <property type="entry name" value="HTH-TYPE TRANSCRIPTIONAL REGULATOR RUTR"/>
    <property type="match status" value="1"/>
</dbReference>
<evidence type="ECO:0000313" key="6">
    <source>
        <dbReference type="EMBL" id="OBB86922.1"/>
    </source>
</evidence>
<dbReference type="InterPro" id="IPR050109">
    <property type="entry name" value="HTH-type_TetR-like_transc_reg"/>
</dbReference>
<dbReference type="PANTHER" id="PTHR30055:SF238">
    <property type="entry name" value="MYCOFACTOCIN BIOSYNTHESIS TRANSCRIPTIONAL REGULATOR MFTR-RELATED"/>
    <property type="match status" value="1"/>
</dbReference>
<dbReference type="PROSITE" id="PS50977">
    <property type="entry name" value="HTH_TETR_2"/>
    <property type="match status" value="1"/>
</dbReference>
<accession>A0A1A0VUL5</accession>
<reference evidence="6 7" key="1">
    <citation type="submission" date="2016-06" db="EMBL/GenBank/DDBJ databases">
        <authorList>
            <person name="Kjaerup R.B."/>
            <person name="Dalgaard T.S."/>
            <person name="Juul-Madsen H.R."/>
        </authorList>
    </citation>
    <scope>NUCLEOTIDE SEQUENCE [LARGE SCALE GENOMIC DNA]</scope>
    <source>
        <strain evidence="6 7">852002-51834_SCH5396731</strain>
    </source>
</reference>
<gene>
    <name evidence="6" type="ORF">A5760_03645</name>
</gene>
<keyword evidence="3" id="KW-0804">Transcription</keyword>
<dbReference type="InterPro" id="IPR001647">
    <property type="entry name" value="HTH_TetR"/>
</dbReference>
<comment type="caution">
    <text evidence="6">The sequence shown here is derived from an EMBL/GenBank/DDBJ whole genome shotgun (WGS) entry which is preliminary data.</text>
</comment>
<dbReference type="RefSeq" id="WP_064878257.1">
    <property type="nucleotide sequence ID" value="NZ_LZSX01000025.1"/>
</dbReference>
<sequence length="205" mass="22276">MGNGWGLRERRRRQTSGEIRDAAVRLVLERGFDEVTIEEVCVEAGVSTRTFFNYFPSKESAIAYGPSDIPADLAADFVARGPGLHCAVLEELIALAAGHLRGMAPRRERVAGMLELAKSTPAVLAAFLADLERFQMQLTEIVARRQGMRCDDEMPALISALASAAVRLGFERWAGGEPINGAEDTPMPYVEHAAALVKSIYAKTA</sequence>
<evidence type="ECO:0000256" key="2">
    <source>
        <dbReference type="ARBA" id="ARBA00023125"/>
    </source>
</evidence>
<evidence type="ECO:0000256" key="1">
    <source>
        <dbReference type="ARBA" id="ARBA00023015"/>
    </source>
</evidence>
<dbReference type="AlphaFoldDB" id="A0A1A0VUL5"/>
<dbReference type="PROSITE" id="PS01081">
    <property type="entry name" value="HTH_TETR_1"/>
    <property type="match status" value="1"/>
</dbReference>
<dbReference type="InterPro" id="IPR041347">
    <property type="entry name" value="MftR_C"/>
</dbReference>
<feature type="domain" description="HTH tetR-type" evidence="5">
    <location>
        <begin position="13"/>
        <end position="73"/>
    </location>
</feature>
<dbReference type="PRINTS" id="PR00455">
    <property type="entry name" value="HTHTETR"/>
</dbReference>
<name>A0A1A0VUL5_9MYCO</name>
<dbReference type="InterPro" id="IPR023772">
    <property type="entry name" value="DNA-bd_HTH_TetR-type_CS"/>
</dbReference>
<evidence type="ECO:0000313" key="7">
    <source>
        <dbReference type="Proteomes" id="UP000091914"/>
    </source>
</evidence>
<keyword evidence="2 4" id="KW-0238">DNA-binding</keyword>
<dbReference type="EMBL" id="LZSX01000025">
    <property type="protein sequence ID" value="OBB86922.1"/>
    <property type="molecule type" value="Genomic_DNA"/>
</dbReference>
<keyword evidence="1" id="KW-0805">Transcription regulation</keyword>